<sequence length="30" mass="3252">MKMPLNLSLFTCGYQAWAACDGGLRCGQSE</sequence>
<dbReference type="AlphaFoldDB" id="W9PHX0"/>
<reference evidence="1" key="1">
    <citation type="submission" date="2011-10" db="EMBL/GenBank/DDBJ databases">
        <title>The Genome Sequence of Fusarium oxysporum HDV247.</title>
        <authorList>
            <consortium name="The Broad Institute Genome Sequencing Platform"/>
            <person name="Ma L.-J."/>
            <person name="Gale L.R."/>
            <person name="Schwartz D.C."/>
            <person name="Zhou S."/>
            <person name="Corby-Kistler H."/>
            <person name="Young S.K."/>
            <person name="Zeng Q."/>
            <person name="Gargeya S."/>
            <person name="Fitzgerald M."/>
            <person name="Haas B."/>
            <person name="Abouelleil A."/>
            <person name="Alvarado L."/>
            <person name="Arachchi H.M."/>
            <person name="Berlin A."/>
            <person name="Brown A."/>
            <person name="Chapman S.B."/>
            <person name="Chen Z."/>
            <person name="Dunbar C."/>
            <person name="Freedman E."/>
            <person name="Gearin G."/>
            <person name="Goldberg J."/>
            <person name="Griggs A."/>
            <person name="Gujja S."/>
            <person name="Heiman D."/>
            <person name="Howarth C."/>
            <person name="Larson L."/>
            <person name="Lui A."/>
            <person name="MacDonald P.J.P."/>
            <person name="Montmayeur A."/>
            <person name="Murphy C."/>
            <person name="Neiman D."/>
            <person name="Pearson M."/>
            <person name="Priest M."/>
            <person name="Roberts A."/>
            <person name="Saif S."/>
            <person name="Shea T."/>
            <person name="Shenoy N."/>
            <person name="Sisk P."/>
            <person name="Stolte C."/>
            <person name="Sykes S."/>
            <person name="Wortman J."/>
            <person name="Nusbaum C."/>
            <person name="Birren B."/>
        </authorList>
    </citation>
    <scope>NUCLEOTIDE SEQUENCE [LARGE SCALE GENOMIC DNA]</scope>
    <source>
        <strain evidence="1">HDV247</strain>
    </source>
</reference>
<gene>
    <name evidence="1" type="ORF">FOVG_06106</name>
</gene>
<proteinExistence type="predicted"/>
<accession>W9PHX0</accession>
<dbReference type="PROSITE" id="PS51257">
    <property type="entry name" value="PROKAR_LIPOPROTEIN"/>
    <property type="match status" value="1"/>
</dbReference>
<name>W9PHX0_FUSOX</name>
<reference evidence="1" key="2">
    <citation type="submission" date="2012-05" db="EMBL/GenBank/DDBJ databases">
        <title>Annotation of the Genome Sequence of Fusarium oxysporum HDV247.</title>
        <authorList>
            <consortium name="The Broad Institute Genomics Platform"/>
            <person name="Ma L.-J."/>
            <person name="Corby-Kistler H."/>
            <person name="Broz K."/>
            <person name="Gale L.R."/>
            <person name="Jonkers W."/>
            <person name="O'Donnell K."/>
            <person name="Ploetz R."/>
            <person name="Steinberg C."/>
            <person name="Schwartz D.C."/>
            <person name="VanEtten H."/>
            <person name="Zhou S."/>
            <person name="Young S.K."/>
            <person name="Zeng Q."/>
            <person name="Gargeya S."/>
            <person name="Fitzgerald M."/>
            <person name="Abouelleil A."/>
            <person name="Alvarado L."/>
            <person name="Chapman S.B."/>
            <person name="Gainer-Dewar J."/>
            <person name="Goldberg J."/>
            <person name="Griggs A."/>
            <person name="Gujja S."/>
            <person name="Hansen M."/>
            <person name="Howarth C."/>
            <person name="Imamovic A."/>
            <person name="Ireland A."/>
            <person name="Larimer J."/>
            <person name="McCowan C."/>
            <person name="Murphy C."/>
            <person name="Pearson M."/>
            <person name="Poon T.W."/>
            <person name="Priest M."/>
            <person name="Roberts A."/>
            <person name="Saif S."/>
            <person name="Shea T."/>
            <person name="Sykes S."/>
            <person name="Wortman J."/>
            <person name="Nusbaum C."/>
            <person name="Birren B."/>
        </authorList>
    </citation>
    <scope>NUCLEOTIDE SEQUENCE</scope>
    <source>
        <strain evidence="1">HDV247</strain>
    </source>
</reference>
<evidence type="ECO:0000313" key="1">
    <source>
        <dbReference type="EMBL" id="EXA44799.1"/>
    </source>
</evidence>
<dbReference type="EMBL" id="JH650971">
    <property type="protein sequence ID" value="EXA44799.1"/>
    <property type="molecule type" value="Genomic_DNA"/>
</dbReference>
<organism evidence="1">
    <name type="scientific">Fusarium oxysporum f. sp. pisi HDV247</name>
    <dbReference type="NCBI Taxonomy" id="1080344"/>
    <lineage>
        <taxon>Eukaryota</taxon>
        <taxon>Fungi</taxon>
        <taxon>Dikarya</taxon>
        <taxon>Ascomycota</taxon>
        <taxon>Pezizomycotina</taxon>
        <taxon>Sordariomycetes</taxon>
        <taxon>Hypocreomycetidae</taxon>
        <taxon>Hypocreales</taxon>
        <taxon>Nectriaceae</taxon>
        <taxon>Fusarium</taxon>
        <taxon>Fusarium oxysporum species complex</taxon>
    </lineage>
</organism>
<protein>
    <submittedName>
        <fullName evidence="1">Uncharacterized protein</fullName>
    </submittedName>
</protein>
<dbReference type="Proteomes" id="UP000030751">
    <property type="component" value="Unassembled WGS sequence"/>
</dbReference>
<dbReference type="HOGENOM" id="CLU_3406411_0_0_1"/>